<gene>
    <name evidence="2" type="ORF">LCGC14_0089430</name>
</gene>
<comment type="caution">
    <text evidence="2">The sequence shown here is derived from an EMBL/GenBank/DDBJ whole genome shotgun (WGS) entry which is preliminary data.</text>
</comment>
<dbReference type="InterPro" id="IPR020000">
    <property type="entry name" value="Phage_P2_LysB"/>
</dbReference>
<reference evidence="2" key="1">
    <citation type="journal article" date="2015" name="Nature">
        <title>Complex archaea that bridge the gap between prokaryotes and eukaryotes.</title>
        <authorList>
            <person name="Spang A."/>
            <person name="Saw J.H."/>
            <person name="Jorgensen S.L."/>
            <person name="Zaremba-Niedzwiedzka K."/>
            <person name="Martijn J."/>
            <person name="Lind A.E."/>
            <person name="van Eijk R."/>
            <person name="Schleper C."/>
            <person name="Guy L."/>
            <person name="Ettema T.J."/>
        </authorList>
    </citation>
    <scope>NUCLEOTIDE SEQUENCE</scope>
</reference>
<accession>A0A0F9YHW3</accession>
<evidence type="ECO:0000256" key="1">
    <source>
        <dbReference type="SAM" id="Coils"/>
    </source>
</evidence>
<organism evidence="2">
    <name type="scientific">marine sediment metagenome</name>
    <dbReference type="NCBI Taxonomy" id="412755"/>
    <lineage>
        <taxon>unclassified sequences</taxon>
        <taxon>metagenomes</taxon>
        <taxon>ecological metagenomes</taxon>
    </lineage>
</organism>
<dbReference type="NCBIfam" id="TIGR03495">
    <property type="entry name" value="phage_LysB"/>
    <property type="match status" value="1"/>
</dbReference>
<keyword evidence="1" id="KW-0175">Coiled coil</keyword>
<evidence type="ECO:0008006" key="3">
    <source>
        <dbReference type="Google" id="ProtNLM"/>
    </source>
</evidence>
<evidence type="ECO:0000313" key="2">
    <source>
        <dbReference type="EMBL" id="KKO04049.1"/>
    </source>
</evidence>
<dbReference type="AlphaFoldDB" id="A0A0F9YHW3"/>
<name>A0A0F9YHW3_9ZZZZ</name>
<protein>
    <recommendedName>
        <fullName evidence="3">LysB family phage lysis regulatory protein</fullName>
    </recommendedName>
</protein>
<feature type="coiled-coil region" evidence="1">
    <location>
        <begin position="77"/>
        <end position="104"/>
    </location>
</feature>
<dbReference type="EMBL" id="LAZR01000024">
    <property type="protein sequence ID" value="KKO04049.1"/>
    <property type="molecule type" value="Genomic_DNA"/>
</dbReference>
<sequence length="153" mass="17242">MTTLRQSLYGLALLAALAGLVWIQHQRAEIAQGETKLATNRAQQAEQQSVSRQQTIGELTTALATERTSQQHLQAQQSDIRQQLRTSQQRIEALTRENEELRQWADVELPAIARSLRDRPAITGAADYQAWLSRRNALHAERNPTPAQRQPAD</sequence>
<proteinExistence type="predicted"/>